<feature type="region of interest" description="Disordered" evidence="3">
    <location>
        <begin position="302"/>
        <end position="328"/>
    </location>
</feature>
<dbReference type="InterPro" id="IPR010255">
    <property type="entry name" value="Haem_peroxidase_sf"/>
</dbReference>
<dbReference type="GO" id="GO:0020037">
    <property type="term" value="F:heme binding"/>
    <property type="evidence" value="ECO:0007669"/>
    <property type="project" value="InterPro"/>
</dbReference>
<gene>
    <name evidence="5" type="ORF">COCSUDRAFT_20424</name>
</gene>
<dbReference type="KEGG" id="csl:COCSUDRAFT_20424"/>
<evidence type="ECO:0000313" key="6">
    <source>
        <dbReference type="Proteomes" id="UP000007264"/>
    </source>
</evidence>
<dbReference type="Gene3D" id="1.10.520.10">
    <property type="match status" value="1"/>
</dbReference>
<dbReference type="PANTHER" id="PTHR31356">
    <property type="entry name" value="THYLAKOID LUMENAL 29 KDA PROTEIN, CHLOROPLASTIC-RELATED"/>
    <property type="match status" value="1"/>
</dbReference>
<dbReference type="PRINTS" id="PR00459">
    <property type="entry name" value="ASPEROXIDASE"/>
</dbReference>
<dbReference type="STRING" id="574566.I0YK11"/>
<reference evidence="5 6" key="1">
    <citation type="journal article" date="2012" name="Genome Biol.">
        <title>The genome of the polar eukaryotic microalga coccomyxa subellipsoidea reveals traits of cold adaptation.</title>
        <authorList>
            <person name="Blanc G."/>
            <person name="Agarkova I."/>
            <person name="Grimwood J."/>
            <person name="Kuo A."/>
            <person name="Brueggeman A."/>
            <person name="Dunigan D."/>
            <person name="Gurnon J."/>
            <person name="Ladunga I."/>
            <person name="Lindquist E."/>
            <person name="Lucas S."/>
            <person name="Pangilinan J."/>
            <person name="Proschold T."/>
            <person name="Salamov A."/>
            <person name="Schmutz J."/>
            <person name="Weeks D."/>
            <person name="Yamada T."/>
            <person name="Claverie J.M."/>
            <person name="Grigoriev I."/>
            <person name="Van Etten J."/>
            <person name="Lomsadze A."/>
            <person name="Borodovsky M."/>
        </authorList>
    </citation>
    <scope>NUCLEOTIDE SEQUENCE [LARGE SCALE GENOMIC DNA]</scope>
    <source>
        <strain evidence="5 6">C-169</strain>
    </source>
</reference>
<dbReference type="GO" id="GO:0042744">
    <property type="term" value="P:hydrogen peroxide catabolic process"/>
    <property type="evidence" value="ECO:0007669"/>
    <property type="project" value="TreeGrafter"/>
</dbReference>
<dbReference type="RefSeq" id="XP_005643274.1">
    <property type="nucleotide sequence ID" value="XM_005643217.1"/>
</dbReference>
<dbReference type="EMBL" id="AGSI01000022">
    <property type="protein sequence ID" value="EIE18730.1"/>
    <property type="molecule type" value="Genomic_DNA"/>
</dbReference>
<evidence type="ECO:0000256" key="3">
    <source>
        <dbReference type="SAM" id="MobiDB-lite"/>
    </source>
</evidence>
<dbReference type="eggNOG" id="ENOG502QS7Q">
    <property type="taxonomic scope" value="Eukaryota"/>
</dbReference>
<sequence length="328" mass="35927">MADSTSTGSQLDESPSANAAAHCRTTRKDQLELARQDVRKLISEKFCNPIIVRLAWHDSGTHDKDISGFPERGGANASIRLEPELHHKVNKGLDIAVNLLQPIADKYEGVSYADLYQMASVTAIEMSGGPHISLRYGRKDAPGPESPIPIGRLPSGGPPWHDGAPGPAEHLRNIFHRMGLNDQEIVVLSGGQTLGRCHPERSGFGKPVTKYTRDGPGAPGGSPWTPDWLTFDNTYFQKVKAQDDPDLVVLETDDVLFKDPGFRPFAEKYEQDQDAFFKDYTAAHIKLSELGAEWQDETFTLEGEGPADVSADVSGLSLDPVREEEKPS</sequence>
<evidence type="ECO:0000259" key="4">
    <source>
        <dbReference type="PROSITE" id="PS50873"/>
    </source>
</evidence>
<organism evidence="5 6">
    <name type="scientific">Coccomyxa subellipsoidea (strain C-169)</name>
    <name type="common">Green microalga</name>
    <dbReference type="NCBI Taxonomy" id="574566"/>
    <lineage>
        <taxon>Eukaryota</taxon>
        <taxon>Viridiplantae</taxon>
        <taxon>Chlorophyta</taxon>
        <taxon>core chlorophytes</taxon>
        <taxon>Trebouxiophyceae</taxon>
        <taxon>Trebouxiophyceae incertae sedis</taxon>
        <taxon>Coccomyxaceae</taxon>
        <taxon>Coccomyxa</taxon>
        <taxon>Coccomyxa subellipsoidea</taxon>
    </lineage>
</organism>
<keyword evidence="1" id="KW-0560">Oxidoreductase</keyword>
<dbReference type="InterPro" id="IPR044831">
    <property type="entry name" value="Ccp1-like"/>
</dbReference>
<name>I0YK11_COCSC</name>
<feature type="region of interest" description="Disordered" evidence="3">
    <location>
        <begin position="1"/>
        <end position="23"/>
    </location>
</feature>
<dbReference type="PROSITE" id="PS50873">
    <property type="entry name" value="PEROXIDASE_4"/>
    <property type="match status" value="1"/>
</dbReference>
<dbReference type="GeneID" id="17036659"/>
<proteinExistence type="inferred from homology"/>
<dbReference type="GO" id="GO:0004601">
    <property type="term" value="F:peroxidase activity"/>
    <property type="evidence" value="ECO:0007669"/>
    <property type="project" value="InterPro"/>
</dbReference>
<comment type="caution">
    <text evidence="5">The sequence shown here is derived from an EMBL/GenBank/DDBJ whole genome shotgun (WGS) entry which is preliminary data.</text>
</comment>
<dbReference type="Gene3D" id="1.10.420.10">
    <property type="entry name" value="Peroxidase, domain 2"/>
    <property type="match status" value="1"/>
</dbReference>
<dbReference type="Proteomes" id="UP000007264">
    <property type="component" value="Unassembled WGS sequence"/>
</dbReference>
<protein>
    <recommendedName>
        <fullName evidence="4">Plant heme peroxidase family profile domain-containing protein</fullName>
    </recommendedName>
</protein>
<dbReference type="AlphaFoldDB" id="I0YK11"/>
<dbReference type="PRINTS" id="PR00458">
    <property type="entry name" value="PEROXIDASE"/>
</dbReference>
<accession>I0YK11</accession>
<evidence type="ECO:0000313" key="5">
    <source>
        <dbReference type="EMBL" id="EIE18730.1"/>
    </source>
</evidence>
<dbReference type="Pfam" id="PF00141">
    <property type="entry name" value="peroxidase"/>
    <property type="match status" value="1"/>
</dbReference>
<evidence type="ECO:0000256" key="2">
    <source>
        <dbReference type="RuleBase" id="RU004241"/>
    </source>
</evidence>
<dbReference type="InterPro" id="IPR002207">
    <property type="entry name" value="Peroxidase_I"/>
</dbReference>
<keyword evidence="6" id="KW-1185">Reference proteome</keyword>
<dbReference type="SUPFAM" id="SSF48113">
    <property type="entry name" value="Heme-dependent peroxidases"/>
    <property type="match status" value="1"/>
</dbReference>
<feature type="compositionally biased region" description="Polar residues" evidence="3">
    <location>
        <begin position="1"/>
        <end position="17"/>
    </location>
</feature>
<feature type="domain" description="Plant heme peroxidase family profile" evidence="4">
    <location>
        <begin position="51"/>
        <end position="317"/>
    </location>
</feature>
<evidence type="ECO:0000256" key="1">
    <source>
        <dbReference type="ARBA" id="ARBA00023002"/>
    </source>
</evidence>
<comment type="similarity">
    <text evidence="2">Belongs to the peroxidase family.</text>
</comment>
<dbReference type="GO" id="GO:0000302">
    <property type="term" value="P:response to reactive oxygen species"/>
    <property type="evidence" value="ECO:0007669"/>
    <property type="project" value="TreeGrafter"/>
</dbReference>
<dbReference type="OrthoDB" id="2859658at2759"/>
<dbReference type="InterPro" id="IPR002016">
    <property type="entry name" value="Haem_peroxidase"/>
</dbReference>
<dbReference type="PANTHER" id="PTHR31356:SF66">
    <property type="entry name" value="CATALASE-PEROXIDASE"/>
    <property type="match status" value="1"/>
</dbReference>
<dbReference type="GO" id="GO:0034599">
    <property type="term" value="P:cellular response to oxidative stress"/>
    <property type="evidence" value="ECO:0007669"/>
    <property type="project" value="InterPro"/>
</dbReference>